<dbReference type="AlphaFoldDB" id="A0A0D0BAB3"/>
<dbReference type="HOGENOM" id="CLU_1428145_0_0_1"/>
<evidence type="ECO:0000313" key="2">
    <source>
        <dbReference type="Proteomes" id="UP000053593"/>
    </source>
</evidence>
<protein>
    <submittedName>
        <fullName evidence="1">Uncharacterized protein</fullName>
    </submittedName>
</protein>
<name>A0A0D0BAB3_9AGAR</name>
<evidence type="ECO:0000313" key="1">
    <source>
        <dbReference type="EMBL" id="KIK60635.1"/>
    </source>
</evidence>
<gene>
    <name evidence="1" type="ORF">GYMLUDRAFT_59382</name>
</gene>
<dbReference type="EMBL" id="KN834774">
    <property type="protein sequence ID" value="KIK60635.1"/>
    <property type="molecule type" value="Genomic_DNA"/>
</dbReference>
<organism evidence="1 2">
    <name type="scientific">Collybiopsis luxurians FD-317 M1</name>
    <dbReference type="NCBI Taxonomy" id="944289"/>
    <lineage>
        <taxon>Eukaryota</taxon>
        <taxon>Fungi</taxon>
        <taxon>Dikarya</taxon>
        <taxon>Basidiomycota</taxon>
        <taxon>Agaricomycotina</taxon>
        <taxon>Agaricomycetes</taxon>
        <taxon>Agaricomycetidae</taxon>
        <taxon>Agaricales</taxon>
        <taxon>Marasmiineae</taxon>
        <taxon>Omphalotaceae</taxon>
        <taxon>Collybiopsis</taxon>
        <taxon>Collybiopsis luxurians</taxon>
    </lineage>
</organism>
<keyword evidence="2" id="KW-1185">Reference proteome</keyword>
<reference evidence="1 2" key="1">
    <citation type="submission" date="2014-04" db="EMBL/GenBank/DDBJ databases">
        <title>Evolutionary Origins and Diversification of the Mycorrhizal Mutualists.</title>
        <authorList>
            <consortium name="DOE Joint Genome Institute"/>
            <consortium name="Mycorrhizal Genomics Consortium"/>
            <person name="Kohler A."/>
            <person name="Kuo A."/>
            <person name="Nagy L.G."/>
            <person name="Floudas D."/>
            <person name="Copeland A."/>
            <person name="Barry K.W."/>
            <person name="Cichocki N."/>
            <person name="Veneault-Fourrey C."/>
            <person name="LaButti K."/>
            <person name="Lindquist E.A."/>
            <person name="Lipzen A."/>
            <person name="Lundell T."/>
            <person name="Morin E."/>
            <person name="Murat C."/>
            <person name="Riley R."/>
            <person name="Ohm R."/>
            <person name="Sun H."/>
            <person name="Tunlid A."/>
            <person name="Henrissat B."/>
            <person name="Grigoriev I.V."/>
            <person name="Hibbett D.S."/>
            <person name="Martin F."/>
        </authorList>
    </citation>
    <scope>NUCLEOTIDE SEQUENCE [LARGE SCALE GENOMIC DNA]</scope>
    <source>
        <strain evidence="1 2">FD-317 M1</strain>
    </source>
</reference>
<sequence length="190" mass="21281">MDDLWSKICDCKCPMFQSTFGPYPRCTETKFSKLTGITSRLESFLPNLQEYLDCNVSMDINSELSALVLHTLAAPSPLRIRADSGAFYASSTKKIVNINSCIALINRAGELCQEIQPNLSRHNCLAQMGKTLYVIGHWMAVLFCTLKTAKMDFQVAFWELLDENPTKSKEILFNLLSSMSGTLDFTLCSP</sequence>
<proteinExistence type="predicted"/>
<dbReference type="Proteomes" id="UP000053593">
    <property type="component" value="Unassembled WGS sequence"/>
</dbReference>
<accession>A0A0D0BAB3</accession>